<dbReference type="SUPFAM" id="SSF52540">
    <property type="entry name" value="P-loop containing nucleoside triphosphate hydrolases"/>
    <property type="match status" value="1"/>
</dbReference>
<gene>
    <name evidence="4" type="ORF">KUTeg_020220</name>
</gene>
<dbReference type="InterPro" id="IPR008145">
    <property type="entry name" value="GK/Ca_channel_bsu"/>
</dbReference>
<feature type="region of interest" description="Disordered" evidence="2">
    <location>
        <begin position="680"/>
        <end position="803"/>
    </location>
</feature>
<evidence type="ECO:0000256" key="1">
    <source>
        <dbReference type="ARBA" id="ARBA00022679"/>
    </source>
</evidence>
<evidence type="ECO:0000259" key="3">
    <source>
        <dbReference type="PROSITE" id="PS50052"/>
    </source>
</evidence>
<evidence type="ECO:0000313" key="5">
    <source>
        <dbReference type="Proteomes" id="UP001217089"/>
    </source>
</evidence>
<evidence type="ECO:0000313" key="4">
    <source>
        <dbReference type="EMBL" id="KAJ8301233.1"/>
    </source>
</evidence>
<dbReference type="SMART" id="SM00072">
    <property type="entry name" value="GuKc"/>
    <property type="match status" value="1"/>
</dbReference>
<dbReference type="InterPro" id="IPR032675">
    <property type="entry name" value="LRR_dom_sf"/>
</dbReference>
<keyword evidence="5" id="KW-1185">Reference proteome</keyword>
<dbReference type="Gene3D" id="3.80.10.10">
    <property type="entry name" value="Ribonuclease Inhibitor"/>
    <property type="match status" value="2"/>
</dbReference>
<protein>
    <recommendedName>
        <fullName evidence="3">Guanylate kinase-like domain-containing protein</fullName>
    </recommendedName>
</protein>
<dbReference type="InterPro" id="IPR027417">
    <property type="entry name" value="P-loop_NTPase"/>
</dbReference>
<dbReference type="CDD" id="cd00071">
    <property type="entry name" value="GMPK"/>
    <property type="match status" value="1"/>
</dbReference>
<feature type="region of interest" description="Disordered" evidence="2">
    <location>
        <begin position="53"/>
        <end position="74"/>
    </location>
</feature>
<evidence type="ECO:0000256" key="2">
    <source>
        <dbReference type="SAM" id="MobiDB-lite"/>
    </source>
</evidence>
<dbReference type="SMART" id="SM00365">
    <property type="entry name" value="LRR_SD22"/>
    <property type="match status" value="5"/>
</dbReference>
<dbReference type="PROSITE" id="PS50052">
    <property type="entry name" value="GUANYLATE_KINASE_2"/>
    <property type="match status" value="1"/>
</dbReference>
<dbReference type="Proteomes" id="UP001217089">
    <property type="component" value="Unassembled WGS sequence"/>
</dbReference>
<dbReference type="Pfam" id="PF14580">
    <property type="entry name" value="LRR_9"/>
    <property type="match status" value="1"/>
</dbReference>
<dbReference type="Gene3D" id="3.40.50.300">
    <property type="entry name" value="P-loop containing nucleotide triphosphate hydrolases"/>
    <property type="match status" value="1"/>
</dbReference>
<feature type="region of interest" description="Disordered" evidence="2">
    <location>
        <begin position="597"/>
        <end position="635"/>
    </location>
</feature>
<dbReference type="PROSITE" id="PS51450">
    <property type="entry name" value="LRR"/>
    <property type="match status" value="6"/>
</dbReference>
<reference evidence="4 5" key="1">
    <citation type="submission" date="2022-12" db="EMBL/GenBank/DDBJ databases">
        <title>Chromosome-level genome of Tegillarca granosa.</title>
        <authorList>
            <person name="Kim J."/>
        </authorList>
    </citation>
    <scope>NUCLEOTIDE SEQUENCE [LARGE SCALE GENOMIC DNA]</scope>
    <source>
        <strain evidence="4">Teg-2019</strain>
        <tissue evidence="4">Adductor muscle</tissue>
    </source>
</reference>
<feature type="domain" description="Guanylate kinase-like" evidence="3">
    <location>
        <begin position="389"/>
        <end position="572"/>
    </location>
</feature>
<sequence length="803" mass="91031">MADNWAQENVSPVLDGEFVQIDGETHVLNPYATNILSLDDRENTGLTDEQVQDAPDEVDVPAATDDENEEEDVELSPGGILDEETVGRGLSNLGRSADGTQQVYLNATIPGFSLKDISVIAGYVHLQKVELPYNEITDLSPLGNLPYLLILDVSHNKINRLLDFPPPKNLKEVDLSFNEIEEMADLSTHHYLMKLNLDNNAIKEIKGLENCKRLKNLSLAHNKIEKIQSLDHLPIQFLNLCHNQIKKIENIESLKQLKHINLSGNKVRSLKGLQEHDLLETIDIEDNEVIDISEIKYVKELDMLRKLNLLRNPIQELPDYRLSILYRIQRLTELDRHKVEVEEKVAAVNMFNPSAEVIAARDHIMHVVYSFLQPSRVLDSTLPSIETPYPMLVLVGPQGSGKKDLAMKLVDEFSDYFGYGIPHTTRRPYPEEESGKDYHFVTLEKFEMDIKMGEFIQTYQYHGNWYGLQQESIECVAREGLATVIHMEIEGMLTLRNTHFQPRYVLILPLNKDIHEKRLRDRGIYTENQIEYTLIRSDMYEDYNREHPGYFDMVINSDDIQEAYRQLRRLIMDFLGLSLTSAETTSYGDIGRETTEANQTIQMGSRSFSKPSIADSSNVPQSYARQKTTQSPVLSGRGILEEMSLKRRHSAARDAVAGYVPPLFEQIATQYPRTVPQTVEGQMGLGEGDQSRSYSAPIQKPVHAGSDEDSSDDERSESTLSVVSAGDMNANSPEGSIRDKDLTLPTETLNPLDFMEDKENQRSEMQEARPPSAPRPLSQGRPGSDRHKVLPPISPKEGYLPEY</sequence>
<dbReference type="Pfam" id="PF00625">
    <property type="entry name" value="Guanylate_kin"/>
    <property type="match status" value="1"/>
</dbReference>
<feature type="compositionally biased region" description="Polar residues" evidence="2">
    <location>
        <begin position="597"/>
        <end position="633"/>
    </location>
</feature>
<dbReference type="InterPro" id="IPR001611">
    <property type="entry name" value="Leu-rich_rpt"/>
</dbReference>
<name>A0ABQ9E772_TEGGR</name>
<dbReference type="EMBL" id="JARBDR010000918">
    <property type="protein sequence ID" value="KAJ8301233.1"/>
    <property type="molecule type" value="Genomic_DNA"/>
</dbReference>
<feature type="compositionally biased region" description="Basic and acidic residues" evidence="2">
    <location>
        <begin position="755"/>
        <end position="767"/>
    </location>
</feature>
<comment type="caution">
    <text evidence="4">The sequence shown here is derived from an EMBL/GenBank/DDBJ whole genome shotgun (WGS) entry which is preliminary data.</text>
</comment>
<dbReference type="InterPro" id="IPR008144">
    <property type="entry name" value="Guanylate_kin-like_dom"/>
</dbReference>
<accession>A0ABQ9E772</accession>
<organism evidence="4 5">
    <name type="scientific">Tegillarca granosa</name>
    <name type="common">Malaysian cockle</name>
    <name type="synonym">Anadara granosa</name>
    <dbReference type="NCBI Taxonomy" id="220873"/>
    <lineage>
        <taxon>Eukaryota</taxon>
        <taxon>Metazoa</taxon>
        <taxon>Spiralia</taxon>
        <taxon>Lophotrochozoa</taxon>
        <taxon>Mollusca</taxon>
        <taxon>Bivalvia</taxon>
        <taxon>Autobranchia</taxon>
        <taxon>Pteriomorphia</taxon>
        <taxon>Arcoida</taxon>
        <taxon>Arcoidea</taxon>
        <taxon>Arcidae</taxon>
        <taxon>Tegillarca</taxon>
    </lineage>
</organism>
<dbReference type="SUPFAM" id="SSF52058">
    <property type="entry name" value="L domain-like"/>
    <property type="match status" value="1"/>
</dbReference>
<keyword evidence="1" id="KW-0808">Transferase</keyword>
<dbReference type="PANTHER" id="PTHR23117:SF18">
    <property type="entry name" value="LEUCINE-RICH REPEAT AND GUANYLATE KINASE DOMAIN-CONTAINING PROTEIN"/>
    <property type="match status" value="1"/>
</dbReference>
<proteinExistence type="predicted"/>
<dbReference type="PANTHER" id="PTHR23117">
    <property type="entry name" value="GUANYLATE KINASE-RELATED"/>
    <property type="match status" value="1"/>
</dbReference>